<protein>
    <submittedName>
        <fullName evidence="1">Dipeptidase</fullName>
        <ecNumber evidence="1">3.4.13.19</ecNumber>
    </submittedName>
</protein>
<dbReference type="PANTHER" id="PTHR10443">
    <property type="entry name" value="MICROSOMAL DIPEPTIDASE"/>
    <property type="match status" value="1"/>
</dbReference>
<organism evidence="1 2">
    <name type="scientific">Ignatzschineria larvae DSM 13226</name>
    <dbReference type="NCBI Taxonomy" id="1111732"/>
    <lineage>
        <taxon>Bacteria</taxon>
        <taxon>Pseudomonadati</taxon>
        <taxon>Pseudomonadota</taxon>
        <taxon>Gammaproteobacteria</taxon>
        <taxon>Cardiobacteriales</taxon>
        <taxon>Ignatzschineriaceae</taxon>
        <taxon>Ignatzschineria</taxon>
    </lineage>
</organism>
<dbReference type="PROSITE" id="PS51365">
    <property type="entry name" value="RENAL_DIPEPTIDASE_2"/>
    <property type="match status" value="1"/>
</dbReference>
<dbReference type="GO" id="GO:0016805">
    <property type="term" value="F:dipeptidase activity"/>
    <property type="evidence" value="ECO:0007669"/>
    <property type="project" value="UniProtKB-KW"/>
</dbReference>
<accession>A0ABZ3BY87</accession>
<reference evidence="1 2" key="1">
    <citation type="submission" date="2024-03" db="EMBL/GenBank/DDBJ databases">
        <title>Complete Genome Sequence and Annotation of Ignatzschineria larvae DSM 13226.</title>
        <authorList>
            <person name="Cantrell E."/>
            <person name="Burcham Z.M."/>
        </authorList>
    </citation>
    <scope>NUCLEOTIDE SEQUENCE [LARGE SCALE GENOMIC DNA]</scope>
    <source>
        <strain evidence="1 2">DSM 13226</strain>
    </source>
</reference>
<dbReference type="Gene3D" id="3.20.20.140">
    <property type="entry name" value="Metal-dependent hydrolases"/>
    <property type="match status" value="1"/>
</dbReference>
<dbReference type="InterPro" id="IPR008257">
    <property type="entry name" value="Pept_M19"/>
</dbReference>
<dbReference type="SUPFAM" id="SSF51556">
    <property type="entry name" value="Metallo-dependent hydrolases"/>
    <property type="match status" value="1"/>
</dbReference>
<sequence length="341" mass="38431">MTQTIKPESYDTTTNSEPLIFPIIDLHCDALMKLSDGKGKLSFTDGESLDINFKKLKIGNVKLQAFAIFVYPSMPSNNQFQEVLDQIHYFYTEVLAKHPEMKLIRKWSELSELKEGEIGAILTLEGVDPIGNDLHKLTILYQLGVRSIGLTWNSGNLAADGVAEARGAGLSRFGKQIVEWCNHHQVFVDVSHLHPSGFWDVMELAQYPIASHSNSKVICDHRRNLDDAQIKAMIERDAMIHIVFCPAFVKEGGKATIKDLIRHIDHIVALGGQKNIGLGSDFDGIESKVEQLEDASMYHNLITSLQTHYSNEEIADFTHRNFEYFCQKRLSTLSAKIKPFQ</sequence>
<keyword evidence="1" id="KW-0224">Dipeptidase</keyword>
<dbReference type="EMBL" id="CP150637">
    <property type="protein sequence ID" value="WZW87490.1"/>
    <property type="molecule type" value="Genomic_DNA"/>
</dbReference>
<evidence type="ECO:0000313" key="1">
    <source>
        <dbReference type="EMBL" id="WZW87490.1"/>
    </source>
</evidence>
<dbReference type="RefSeq" id="WP_084331501.1">
    <property type="nucleotide sequence ID" value="NZ_AZOD01000025.1"/>
</dbReference>
<dbReference type="Proteomes" id="UP001449178">
    <property type="component" value="Chromosome"/>
</dbReference>
<evidence type="ECO:0000313" key="2">
    <source>
        <dbReference type="Proteomes" id="UP001449178"/>
    </source>
</evidence>
<dbReference type="InterPro" id="IPR032466">
    <property type="entry name" value="Metal_Hydrolase"/>
</dbReference>
<dbReference type="PANTHER" id="PTHR10443:SF12">
    <property type="entry name" value="DIPEPTIDASE"/>
    <property type="match status" value="1"/>
</dbReference>
<keyword evidence="1" id="KW-0645">Protease</keyword>
<dbReference type="EC" id="3.4.13.19" evidence="1"/>
<dbReference type="CDD" id="cd01301">
    <property type="entry name" value="rDP_like"/>
    <property type="match status" value="1"/>
</dbReference>
<keyword evidence="1" id="KW-0378">Hydrolase</keyword>
<dbReference type="Pfam" id="PF01244">
    <property type="entry name" value="Peptidase_M19"/>
    <property type="match status" value="1"/>
</dbReference>
<keyword evidence="2" id="KW-1185">Reference proteome</keyword>
<gene>
    <name evidence="1" type="ORF">WMO13_08975</name>
</gene>
<proteinExistence type="predicted"/>
<name>A0ABZ3BY87_9GAMM</name>